<dbReference type="Gene3D" id="3.90.550.10">
    <property type="entry name" value="Spore Coat Polysaccharide Biosynthesis Protein SpsA, Chain A"/>
    <property type="match status" value="1"/>
</dbReference>
<evidence type="ECO:0000313" key="3">
    <source>
        <dbReference type="Proteomes" id="UP000070560"/>
    </source>
</evidence>
<reference evidence="2 3" key="1">
    <citation type="submission" date="2015-10" db="EMBL/GenBank/DDBJ databases">
        <title>Candidatus Desulfofervidus auxilii, a hydrogenotrophic sulfate-reducing bacterium involved in the thermophilic anaerobic oxidation of methane.</title>
        <authorList>
            <person name="Krukenberg V."/>
            <person name="Richter M."/>
            <person name="Wegener G."/>
        </authorList>
    </citation>
    <scope>NUCLEOTIDE SEQUENCE [LARGE SCALE GENOMIC DNA]</scope>
    <source>
        <strain evidence="2 3">HS1</strain>
    </source>
</reference>
<keyword evidence="3" id="KW-1185">Reference proteome</keyword>
<keyword evidence="2" id="KW-0808">Transferase</keyword>
<dbReference type="OrthoDB" id="5291101at2"/>
<dbReference type="Pfam" id="PF00535">
    <property type="entry name" value="Glycos_transf_2"/>
    <property type="match status" value="1"/>
</dbReference>
<dbReference type="KEGG" id="daw:HS1_000393"/>
<feature type="domain" description="Glycosyltransferase 2-like" evidence="1">
    <location>
        <begin position="6"/>
        <end position="126"/>
    </location>
</feature>
<proteinExistence type="predicted"/>
<name>A0A7U4TG67_DESA2</name>
<dbReference type="GO" id="GO:0016758">
    <property type="term" value="F:hexosyltransferase activity"/>
    <property type="evidence" value="ECO:0007669"/>
    <property type="project" value="UniProtKB-ARBA"/>
</dbReference>
<dbReference type="PANTHER" id="PTHR22916">
    <property type="entry name" value="GLYCOSYLTRANSFERASE"/>
    <property type="match status" value="1"/>
</dbReference>
<dbReference type="EMBL" id="CP013015">
    <property type="protein sequence ID" value="AMM40199.1"/>
    <property type="molecule type" value="Genomic_DNA"/>
</dbReference>
<evidence type="ECO:0000313" key="2">
    <source>
        <dbReference type="EMBL" id="AMM40199.1"/>
    </source>
</evidence>
<accession>A0A7U4TG67</accession>
<sequence length="342" mass="40027">MAGKVSVIIPAYNAEKFIGEAIESVLNQTYKNIEIIVVDDGSKDNTYQVVKQNFGNQVKLIRKKNGGVSSARNMGVKNAEGEFIAYLDADDYWLPQKLEIQLRCFEKFPECGLCYTDAYINGKKTRGVNYPIFKDHSWSYKDIFESSTTMDFTINNSLKEIKVYYGYIFDYLIYNGMILPSTAVVKKSIINKWQISWDENNNLAEDSDYFLRLSKITNVIYIDYPLAYYRDINLLNRLASNKNIPKRIKLFKEVIIKHVISDQEYYQKKKNWVDYCIARLLKRLGYYYISEIEPRTAIQPLIESLKFYKKDPSVYFLLFCCFLPKPLLSLLGKIKRKLTKYD</sequence>
<dbReference type="InterPro" id="IPR001173">
    <property type="entry name" value="Glyco_trans_2-like"/>
</dbReference>
<dbReference type="InterPro" id="IPR029044">
    <property type="entry name" value="Nucleotide-diphossugar_trans"/>
</dbReference>
<dbReference type="CDD" id="cd00761">
    <property type="entry name" value="Glyco_tranf_GTA_type"/>
    <property type="match status" value="1"/>
</dbReference>
<organism evidence="2 3">
    <name type="scientific">Desulfofervidus auxilii</name>
    <dbReference type="NCBI Taxonomy" id="1621989"/>
    <lineage>
        <taxon>Bacteria</taxon>
        <taxon>Pseudomonadati</taxon>
        <taxon>Thermodesulfobacteriota</taxon>
        <taxon>Candidatus Desulfofervidia</taxon>
        <taxon>Candidatus Desulfofervidales</taxon>
        <taxon>Candidatus Desulfofervidaceae</taxon>
        <taxon>Candidatus Desulfofervidus</taxon>
    </lineage>
</organism>
<dbReference type="RefSeq" id="WP_066060494.1">
    <property type="nucleotide sequence ID" value="NZ_CP013015.1"/>
</dbReference>
<evidence type="ECO:0000259" key="1">
    <source>
        <dbReference type="Pfam" id="PF00535"/>
    </source>
</evidence>
<dbReference type="PANTHER" id="PTHR22916:SF3">
    <property type="entry name" value="UDP-GLCNAC:BETAGAL BETA-1,3-N-ACETYLGLUCOSAMINYLTRANSFERASE-LIKE PROTEIN 1"/>
    <property type="match status" value="1"/>
</dbReference>
<protein>
    <submittedName>
        <fullName evidence="2">Glycosyl transferase family 2</fullName>
        <ecNumber evidence="2">2.-.-.-</ecNumber>
    </submittedName>
</protein>
<dbReference type="SUPFAM" id="SSF53448">
    <property type="entry name" value="Nucleotide-diphospho-sugar transferases"/>
    <property type="match status" value="1"/>
</dbReference>
<dbReference type="EC" id="2.-.-.-" evidence="2"/>
<dbReference type="AlphaFoldDB" id="A0A7U4TG67"/>
<gene>
    <name evidence="2" type="ORF">HS1_000393</name>
</gene>
<dbReference type="Proteomes" id="UP000070560">
    <property type="component" value="Chromosome"/>
</dbReference>